<dbReference type="Proteomes" id="UP000233556">
    <property type="component" value="Unassembled WGS sequence"/>
</dbReference>
<keyword evidence="2" id="KW-1185">Reference proteome</keyword>
<dbReference type="AlphaFoldDB" id="A0A2I0SZD3"/>
<organism evidence="1 2">
    <name type="scientific">Limosa lapponica baueri</name>
    <dbReference type="NCBI Taxonomy" id="1758121"/>
    <lineage>
        <taxon>Eukaryota</taxon>
        <taxon>Metazoa</taxon>
        <taxon>Chordata</taxon>
        <taxon>Craniata</taxon>
        <taxon>Vertebrata</taxon>
        <taxon>Euteleostomi</taxon>
        <taxon>Archelosauria</taxon>
        <taxon>Archosauria</taxon>
        <taxon>Dinosauria</taxon>
        <taxon>Saurischia</taxon>
        <taxon>Theropoda</taxon>
        <taxon>Coelurosauria</taxon>
        <taxon>Aves</taxon>
        <taxon>Neognathae</taxon>
        <taxon>Neoaves</taxon>
        <taxon>Charadriiformes</taxon>
        <taxon>Scolopacidae</taxon>
        <taxon>Limosa</taxon>
    </lineage>
</organism>
<dbReference type="EMBL" id="KZ534419">
    <property type="protein sequence ID" value="PKU26903.1"/>
    <property type="molecule type" value="Genomic_DNA"/>
</dbReference>
<name>A0A2I0SZD3_LIMLA</name>
<proteinExistence type="predicted"/>
<evidence type="ECO:0000313" key="1">
    <source>
        <dbReference type="EMBL" id="PKU26903.1"/>
    </source>
</evidence>
<gene>
    <name evidence="1" type="ORF">llap_22793</name>
</gene>
<protein>
    <submittedName>
        <fullName evidence="1">Serine dehydratase-like</fullName>
    </submittedName>
</protein>
<dbReference type="OrthoDB" id="7773036at2759"/>
<evidence type="ECO:0000313" key="2">
    <source>
        <dbReference type="Proteomes" id="UP000233556"/>
    </source>
</evidence>
<reference evidence="2" key="1">
    <citation type="submission" date="2017-11" db="EMBL/GenBank/DDBJ databases">
        <authorList>
            <person name="Lima N.C."/>
            <person name="Parody-Merino A.M."/>
            <person name="Battley P.F."/>
            <person name="Fidler A.E."/>
            <person name="Prosdocimi F."/>
        </authorList>
    </citation>
    <scope>NUCLEOTIDE SEQUENCE [LARGE SCALE GENOMIC DNA]</scope>
</reference>
<dbReference type="InterPro" id="IPR036052">
    <property type="entry name" value="TrpB-like_PALP_sf"/>
</dbReference>
<dbReference type="Gene3D" id="3.40.50.1100">
    <property type="match status" value="1"/>
</dbReference>
<sequence length="98" mass="10343">MCATSWQVSAQLTEGSGTPFLPSCPSVAKCLGAKTVAARALECAQECQVISQVVEDTEAVRAVEQFLGKQDPAGGDRDTTRLFGLQLPASINKRSLSD</sequence>
<reference evidence="2" key="2">
    <citation type="submission" date="2017-12" db="EMBL/GenBank/DDBJ databases">
        <title>Genome sequence of the Bar-tailed Godwit (Limosa lapponica baueri).</title>
        <authorList>
            <person name="Lima N.C.B."/>
            <person name="Parody-Merino A.M."/>
            <person name="Battley P.F."/>
            <person name="Fidler A.E."/>
            <person name="Prosdocimi F."/>
        </authorList>
    </citation>
    <scope>NUCLEOTIDE SEQUENCE [LARGE SCALE GENOMIC DNA]</scope>
</reference>
<accession>A0A2I0SZD3</accession>